<keyword evidence="7" id="KW-1185">Reference proteome</keyword>
<dbReference type="KEGG" id="samy:DB32_001653"/>
<dbReference type="InterPro" id="IPR043128">
    <property type="entry name" value="Rev_trsase/Diguanyl_cyclase"/>
</dbReference>
<dbReference type="PROSITE" id="PS50113">
    <property type="entry name" value="PAC"/>
    <property type="match status" value="1"/>
</dbReference>
<keyword evidence="1" id="KW-0175">Coiled coil</keyword>
<feature type="transmembrane region" description="Helical" evidence="2">
    <location>
        <begin position="57"/>
        <end position="77"/>
    </location>
</feature>
<dbReference type="InterPro" id="IPR052155">
    <property type="entry name" value="Biofilm_reg_signaling"/>
</dbReference>
<organism evidence="6 7">
    <name type="scientific">Sandaracinus amylolyticus</name>
    <dbReference type="NCBI Taxonomy" id="927083"/>
    <lineage>
        <taxon>Bacteria</taxon>
        <taxon>Pseudomonadati</taxon>
        <taxon>Myxococcota</taxon>
        <taxon>Polyangia</taxon>
        <taxon>Polyangiales</taxon>
        <taxon>Sandaracinaceae</taxon>
        <taxon>Sandaracinus</taxon>
    </lineage>
</organism>
<keyword evidence="2" id="KW-1133">Transmembrane helix</keyword>
<feature type="domain" description="GGDEF" evidence="5">
    <location>
        <begin position="267"/>
        <end position="400"/>
    </location>
</feature>
<dbReference type="Gene3D" id="3.30.450.20">
    <property type="entry name" value="PAS domain"/>
    <property type="match status" value="1"/>
</dbReference>
<keyword evidence="2" id="KW-0812">Transmembrane</keyword>
<dbReference type="Pfam" id="PF08447">
    <property type="entry name" value="PAS_3"/>
    <property type="match status" value="1"/>
</dbReference>
<dbReference type="STRING" id="927083.DB32_001653"/>
<dbReference type="PROSITE" id="PS50112">
    <property type="entry name" value="PAS"/>
    <property type="match status" value="1"/>
</dbReference>
<evidence type="ECO:0000259" key="3">
    <source>
        <dbReference type="PROSITE" id="PS50112"/>
    </source>
</evidence>
<dbReference type="InterPro" id="IPR000014">
    <property type="entry name" value="PAS"/>
</dbReference>
<dbReference type="NCBIfam" id="TIGR00254">
    <property type="entry name" value="GGDEF"/>
    <property type="match status" value="1"/>
</dbReference>
<dbReference type="InterPro" id="IPR001610">
    <property type="entry name" value="PAC"/>
</dbReference>
<name>A0A0F6SE35_9BACT</name>
<dbReference type="PANTHER" id="PTHR44757:SF2">
    <property type="entry name" value="BIOFILM ARCHITECTURE MAINTENANCE PROTEIN MBAA"/>
    <property type="match status" value="1"/>
</dbReference>
<dbReference type="InterPro" id="IPR000700">
    <property type="entry name" value="PAS-assoc_C"/>
</dbReference>
<dbReference type="SMART" id="SM00091">
    <property type="entry name" value="PAS"/>
    <property type="match status" value="1"/>
</dbReference>
<dbReference type="Proteomes" id="UP000034883">
    <property type="component" value="Chromosome"/>
</dbReference>
<dbReference type="SUPFAM" id="SSF55073">
    <property type="entry name" value="Nucleotide cyclase"/>
    <property type="match status" value="1"/>
</dbReference>
<dbReference type="InterPro" id="IPR000160">
    <property type="entry name" value="GGDEF_dom"/>
</dbReference>
<proteinExistence type="predicted"/>
<dbReference type="InterPro" id="IPR035965">
    <property type="entry name" value="PAS-like_dom_sf"/>
</dbReference>
<dbReference type="InterPro" id="IPR029787">
    <property type="entry name" value="Nucleotide_cyclase"/>
</dbReference>
<dbReference type="EMBL" id="CP011125">
    <property type="protein sequence ID" value="AKF04504.1"/>
    <property type="molecule type" value="Genomic_DNA"/>
</dbReference>
<accession>A0A0F6SE35</accession>
<dbReference type="CDD" id="cd00130">
    <property type="entry name" value="PAS"/>
    <property type="match status" value="1"/>
</dbReference>
<evidence type="ECO:0000313" key="7">
    <source>
        <dbReference type="Proteomes" id="UP000034883"/>
    </source>
</evidence>
<evidence type="ECO:0000259" key="5">
    <source>
        <dbReference type="PROSITE" id="PS50887"/>
    </source>
</evidence>
<dbReference type="PROSITE" id="PS50887">
    <property type="entry name" value="GGDEF"/>
    <property type="match status" value="1"/>
</dbReference>
<evidence type="ECO:0000256" key="1">
    <source>
        <dbReference type="SAM" id="Coils"/>
    </source>
</evidence>
<evidence type="ECO:0000256" key="2">
    <source>
        <dbReference type="SAM" id="Phobius"/>
    </source>
</evidence>
<evidence type="ECO:0000313" key="6">
    <source>
        <dbReference type="EMBL" id="AKF04504.1"/>
    </source>
</evidence>
<dbReference type="InterPro" id="IPR013655">
    <property type="entry name" value="PAS_fold_3"/>
</dbReference>
<dbReference type="SMART" id="SM00267">
    <property type="entry name" value="GGDEF"/>
    <property type="match status" value="1"/>
</dbReference>
<dbReference type="SMART" id="SM00086">
    <property type="entry name" value="PAC"/>
    <property type="match status" value="1"/>
</dbReference>
<dbReference type="CDD" id="cd01949">
    <property type="entry name" value="GGDEF"/>
    <property type="match status" value="1"/>
</dbReference>
<dbReference type="NCBIfam" id="TIGR00229">
    <property type="entry name" value="sensory_box"/>
    <property type="match status" value="1"/>
</dbReference>
<dbReference type="SUPFAM" id="SSF55785">
    <property type="entry name" value="PYP-like sensor domain (PAS domain)"/>
    <property type="match status" value="1"/>
</dbReference>
<dbReference type="AlphaFoldDB" id="A0A0F6SE35"/>
<gene>
    <name evidence="6" type="ORF">DB32_001653</name>
</gene>
<protein>
    <submittedName>
        <fullName evidence="6">Diguanylate cyclase/phosphodiesterase (GGDEF &amp; EAL domains) with PAS/PAC sensor(S)</fullName>
    </submittedName>
</protein>
<dbReference type="PANTHER" id="PTHR44757">
    <property type="entry name" value="DIGUANYLATE CYCLASE DGCP"/>
    <property type="match status" value="1"/>
</dbReference>
<sequence>MSRMRDRDVDGARALVATGEGRRRMDRVRGLVHELVASQEATVASLRRRAERTRDQLFLAYGMLVLVALAIGGYGVVLVRRELRALEDASRALAHAERKAREGQQWFRMIAEGASDLVRVHDRDGHIEYASPSAARLLGYAPDELVSRDAMTFVHEDDRAALVTALRDALARDDAPPLLHRMLRKDGSVRWFETRIQPARDESGAIERLHTVSRDVTERVELEASRSRETSQLVELMHRDELTGLYNRRGFHEHAGALLARGRAEDRPVLFVFCDVNGLKVINDELGHEAGDDVIRDAGALLRACARDTDVVARLGGDELVVAAMVRDEDAAGAFDRRLRELVRAHNAREERPFRVSLSVGSALWRARDGKDLEAMVQEADAAMYAQKRARRSAVTTSGEAIVRTRPKA</sequence>
<reference evidence="6 7" key="1">
    <citation type="submission" date="2015-03" db="EMBL/GenBank/DDBJ databases">
        <title>Genome assembly of Sandaracinus amylolyticus DSM 53668.</title>
        <authorList>
            <person name="Sharma G."/>
            <person name="Subramanian S."/>
        </authorList>
    </citation>
    <scope>NUCLEOTIDE SEQUENCE [LARGE SCALE GENOMIC DNA]</scope>
    <source>
        <strain evidence="6 7">DSM 53668</strain>
    </source>
</reference>
<feature type="domain" description="PAC" evidence="4">
    <location>
        <begin position="176"/>
        <end position="228"/>
    </location>
</feature>
<dbReference type="Gene3D" id="3.30.70.270">
    <property type="match status" value="1"/>
</dbReference>
<evidence type="ECO:0000259" key="4">
    <source>
        <dbReference type="PROSITE" id="PS50113"/>
    </source>
</evidence>
<keyword evidence="2" id="KW-0472">Membrane</keyword>
<feature type="domain" description="PAS" evidence="3">
    <location>
        <begin position="103"/>
        <end position="173"/>
    </location>
</feature>
<feature type="coiled-coil region" evidence="1">
    <location>
        <begin position="36"/>
        <end position="99"/>
    </location>
</feature>
<dbReference type="Pfam" id="PF00990">
    <property type="entry name" value="GGDEF"/>
    <property type="match status" value="1"/>
</dbReference>